<dbReference type="SUPFAM" id="SSF48452">
    <property type="entry name" value="TPR-like"/>
    <property type="match status" value="1"/>
</dbReference>
<dbReference type="InterPro" id="IPR046848">
    <property type="entry name" value="E_motif"/>
</dbReference>
<reference evidence="5" key="2">
    <citation type="submission" date="2025-08" db="UniProtKB">
        <authorList>
            <consortium name="RefSeq"/>
        </authorList>
    </citation>
    <scope>IDENTIFICATION</scope>
    <source>
        <tissue evidence="5">Young leaves</tissue>
    </source>
</reference>
<evidence type="ECO:0000313" key="4">
    <source>
        <dbReference type="Proteomes" id="UP000228380"/>
    </source>
</evidence>
<dbReference type="GO" id="GO:0003729">
    <property type="term" value="F:mRNA binding"/>
    <property type="evidence" value="ECO:0007669"/>
    <property type="project" value="UniProtKB-ARBA"/>
</dbReference>
<dbReference type="Pfam" id="PF13041">
    <property type="entry name" value="PPR_2"/>
    <property type="match status" value="1"/>
</dbReference>
<evidence type="ECO:0000256" key="2">
    <source>
        <dbReference type="ARBA" id="ARBA00022737"/>
    </source>
</evidence>
<dbReference type="InterPro" id="IPR046960">
    <property type="entry name" value="PPR_At4g14850-like_plant"/>
</dbReference>
<dbReference type="Pfam" id="PF01535">
    <property type="entry name" value="PPR"/>
    <property type="match status" value="5"/>
</dbReference>
<dbReference type="AlphaFoldDB" id="A0A8B7CZP2"/>
<dbReference type="Proteomes" id="UP000228380">
    <property type="component" value="Chromosome 1"/>
</dbReference>
<evidence type="ECO:0000256" key="3">
    <source>
        <dbReference type="PROSITE-ProRule" id="PRU00708"/>
    </source>
</evidence>
<feature type="repeat" description="PPR" evidence="3">
    <location>
        <begin position="320"/>
        <end position="354"/>
    </location>
</feature>
<dbReference type="GO" id="GO:0009451">
    <property type="term" value="P:RNA modification"/>
    <property type="evidence" value="ECO:0007669"/>
    <property type="project" value="InterPro"/>
</dbReference>
<dbReference type="PANTHER" id="PTHR47926">
    <property type="entry name" value="PENTATRICOPEPTIDE REPEAT-CONTAINING PROTEIN"/>
    <property type="match status" value="1"/>
</dbReference>
<comment type="similarity">
    <text evidence="1">Belongs to the PPR family. PCMP-H subfamily.</text>
</comment>
<accession>A0A8B7CZP2</accession>
<evidence type="ECO:0000313" key="5">
    <source>
        <dbReference type="RefSeq" id="XP_008810090.2"/>
    </source>
</evidence>
<dbReference type="OrthoDB" id="330671at2759"/>
<dbReference type="RefSeq" id="XP_008810090.2">
    <property type="nucleotide sequence ID" value="XM_008811868.3"/>
</dbReference>
<gene>
    <name evidence="5" type="primary">LOC103721602</name>
</gene>
<dbReference type="GeneID" id="103721602"/>
<proteinExistence type="inferred from homology"/>
<dbReference type="InterPro" id="IPR011990">
    <property type="entry name" value="TPR-like_helical_dom_sf"/>
</dbReference>
<protein>
    <submittedName>
        <fullName evidence="5">Pentatricopeptide repeat-containing protein At1g08070, chloroplastic-like</fullName>
    </submittedName>
</protein>
<dbReference type="PANTHER" id="PTHR47926:SF436">
    <property type="entry name" value="PENTATRICOPEPTIDE REPEAT-CONTAINING PROTEIN ELI1, CHLOROPLASTIC-LIKE ISOFORM X2"/>
    <property type="match status" value="1"/>
</dbReference>
<keyword evidence="2" id="KW-0677">Repeat</keyword>
<feature type="repeat" description="PPR" evidence="3">
    <location>
        <begin position="156"/>
        <end position="190"/>
    </location>
</feature>
<dbReference type="KEGG" id="pda:103721602"/>
<feature type="repeat" description="PPR" evidence="3">
    <location>
        <begin position="219"/>
        <end position="253"/>
    </location>
</feature>
<dbReference type="PROSITE" id="PS51375">
    <property type="entry name" value="PPR"/>
    <property type="match status" value="3"/>
</dbReference>
<sequence length="542" mass="61486">MFAPFSQYQLPPPRQQHGRFPKRIRRAPKEPHHPLPVITPERTILKFHRLLSDGALTLNCRTFRSLFKACRVLSALEEGRQFHTQAVKRGVLCDVFVQRSLVRMYAKCLACHDAHKLFAECNVPDVVSQNDLIIGFIKIGDLKTARKVFDGMGERNVVSWSIMVDGYARHGQMEIAQDLFDSMPERNEFSWNSLISGYLRCGSVEVARGIFDQMRPEWSVITWTALISGYAQNGQFKEALDLFLEMQIAGVAPNKITLVSILPAVAQLGALSQGRWIHAYMDKMGMEVDSVLGSALVDMYSKCGCIEDAVGIFEKLKHKELSAWNSIIFGLAAHGRGREALCFFSRMQEDSLRTPNDITFIGVLSACAHVGLVNEGQMIFDLFTNYYKITPNIRHYGCMIDLLARAGLLQEALEFVEKMLVEPNAVIWKTLLSACRIHKKVEVADRVWRKIIELGPQDSGFYTLISNIFNESGRWDDAGKVRRKMNDLQVRKIAGCSWVEVDGVVHEFLMGRESFHAQSREIRCVLYEMEKLIKLEGCNAEQ</sequence>
<dbReference type="Gene3D" id="1.25.40.10">
    <property type="entry name" value="Tetratricopeptide repeat domain"/>
    <property type="match status" value="4"/>
</dbReference>
<dbReference type="FunFam" id="1.25.40.10:FF:000348">
    <property type="entry name" value="Pentatricopeptide repeat-containing protein chloroplastic"/>
    <property type="match status" value="1"/>
</dbReference>
<dbReference type="InterPro" id="IPR002885">
    <property type="entry name" value="PPR_rpt"/>
</dbReference>
<evidence type="ECO:0000256" key="1">
    <source>
        <dbReference type="ARBA" id="ARBA00006643"/>
    </source>
</evidence>
<reference evidence="4" key="1">
    <citation type="journal article" date="2019" name="Nat. Commun.">
        <title>Genome-wide association mapping of date palm fruit traits.</title>
        <authorList>
            <person name="Hazzouri K.M."/>
            <person name="Gros-Balthazard M."/>
            <person name="Flowers J.M."/>
            <person name="Copetti D."/>
            <person name="Lemansour A."/>
            <person name="Lebrun M."/>
            <person name="Masmoudi K."/>
            <person name="Ferrand S."/>
            <person name="Dhar M.I."/>
            <person name="Fresquez Z.A."/>
            <person name="Rosas U."/>
            <person name="Zhang J."/>
            <person name="Talag J."/>
            <person name="Lee S."/>
            <person name="Kudrna D."/>
            <person name="Powell R.F."/>
            <person name="Leitch I.J."/>
            <person name="Krueger R.R."/>
            <person name="Wing R.A."/>
            <person name="Amiri K.M.A."/>
            <person name="Purugganan M.D."/>
        </authorList>
    </citation>
    <scope>NUCLEOTIDE SEQUENCE [LARGE SCALE GENOMIC DNA]</scope>
    <source>
        <strain evidence="4">cv. Khalas</strain>
    </source>
</reference>
<dbReference type="NCBIfam" id="TIGR00756">
    <property type="entry name" value="PPR"/>
    <property type="match status" value="5"/>
</dbReference>
<dbReference type="Pfam" id="PF12854">
    <property type="entry name" value="PPR_1"/>
    <property type="match status" value="1"/>
</dbReference>
<name>A0A8B7CZP2_PHODC</name>
<keyword evidence="4" id="KW-1185">Reference proteome</keyword>
<dbReference type="Pfam" id="PF20431">
    <property type="entry name" value="E_motif"/>
    <property type="match status" value="1"/>
</dbReference>
<organism evidence="4 5">
    <name type="scientific">Phoenix dactylifera</name>
    <name type="common">Date palm</name>
    <dbReference type="NCBI Taxonomy" id="42345"/>
    <lineage>
        <taxon>Eukaryota</taxon>
        <taxon>Viridiplantae</taxon>
        <taxon>Streptophyta</taxon>
        <taxon>Embryophyta</taxon>
        <taxon>Tracheophyta</taxon>
        <taxon>Spermatophyta</taxon>
        <taxon>Magnoliopsida</taxon>
        <taxon>Liliopsida</taxon>
        <taxon>Arecaceae</taxon>
        <taxon>Coryphoideae</taxon>
        <taxon>Phoeniceae</taxon>
        <taxon>Phoenix</taxon>
    </lineage>
</organism>
<dbReference type="FunFam" id="1.25.40.10:FF:000690">
    <property type="entry name" value="Pentatricopeptide repeat-containing protein"/>
    <property type="match status" value="1"/>
</dbReference>